<evidence type="ECO:0000256" key="2">
    <source>
        <dbReference type="ARBA" id="ARBA00023125"/>
    </source>
</evidence>
<gene>
    <name evidence="5" type="ORF">MSL71_25170</name>
</gene>
<dbReference type="GO" id="GO:0003677">
    <property type="term" value="F:DNA binding"/>
    <property type="evidence" value="ECO:0007669"/>
    <property type="project" value="UniProtKB-KW"/>
</dbReference>
<name>A0A4U8YMC0_9BACT</name>
<dbReference type="InterPro" id="IPR008920">
    <property type="entry name" value="TF_FadR/GntR_C"/>
</dbReference>
<keyword evidence="3" id="KW-0804">Transcription</keyword>
<dbReference type="Pfam" id="PF07729">
    <property type="entry name" value="FCD"/>
    <property type="match status" value="1"/>
</dbReference>
<dbReference type="EMBL" id="CAADHO010000004">
    <property type="protein sequence ID" value="VFQ44860.1"/>
    <property type="molecule type" value="Genomic_DNA"/>
</dbReference>
<dbReference type="InterPro" id="IPR011711">
    <property type="entry name" value="GntR_C"/>
</dbReference>
<keyword evidence="2" id="KW-0238">DNA-binding</keyword>
<dbReference type="SUPFAM" id="SSF48008">
    <property type="entry name" value="GntR ligand-binding domain-like"/>
    <property type="match status" value="1"/>
</dbReference>
<reference evidence="5 6" key="1">
    <citation type="submission" date="2019-03" db="EMBL/GenBank/DDBJ databases">
        <authorList>
            <person name="Nijsse B."/>
        </authorList>
    </citation>
    <scope>NUCLEOTIDE SEQUENCE [LARGE SCALE GENOMIC DNA]</scope>
    <source>
        <strain evidence="5">Desulfoluna butyratoxydans MSL71</strain>
    </source>
</reference>
<evidence type="ECO:0000256" key="1">
    <source>
        <dbReference type="ARBA" id="ARBA00023015"/>
    </source>
</evidence>
<evidence type="ECO:0000313" key="5">
    <source>
        <dbReference type="EMBL" id="VFQ44860.1"/>
    </source>
</evidence>
<keyword evidence="6" id="KW-1185">Reference proteome</keyword>
<sequence length="116" mass="12850">MRLIHAYEQMAAAAEKGDAGGVYDAIFSFADVGLETVENPVLAGILQGLMPNAQRLQYLSLVVNRKRYLAKLSYFKTIVESLEARDVERGVQAMEAYVASEKIYALASFGRHRLHG</sequence>
<proteinExistence type="predicted"/>
<feature type="domain" description="GntR C-terminal" evidence="4">
    <location>
        <begin position="2"/>
        <end position="98"/>
    </location>
</feature>
<dbReference type="Proteomes" id="UP000507962">
    <property type="component" value="Unassembled WGS sequence"/>
</dbReference>
<evidence type="ECO:0000313" key="6">
    <source>
        <dbReference type="Proteomes" id="UP000507962"/>
    </source>
</evidence>
<keyword evidence="1" id="KW-0805">Transcription regulation</keyword>
<evidence type="ECO:0000259" key="4">
    <source>
        <dbReference type="Pfam" id="PF07729"/>
    </source>
</evidence>
<protein>
    <submittedName>
        <fullName evidence="5">Transcription regulator fadr/gntr c-terminal</fullName>
    </submittedName>
</protein>
<evidence type="ECO:0000256" key="3">
    <source>
        <dbReference type="ARBA" id="ARBA00023163"/>
    </source>
</evidence>
<dbReference type="Gene3D" id="1.20.120.530">
    <property type="entry name" value="GntR ligand-binding domain-like"/>
    <property type="match status" value="1"/>
</dbReference>
<dbReference type="AlphaFoldDB" id="A0A4U8YMC0"/>
<organism evidence="5 6">
    <name type="scientific">Desulfoluna butyratoxydans</name>
    <dbReference type="NCBI Taxonomy" id="231438"/>
    <lineage>
        <taxon>Bacteria</taxon>
        <taxon>Pseudomonadati</taxon>
        <taxon>Thermodesulfobacteriota</taxon>
        <taxon>Desulfobacteria</taxon>
        <taxon>Desulfobacterales</taxon>
        <taxon>Desulfolunaceae</taxon>
        <taxon>Desulfoluna</taxon>
    </lineage>
</organism>
<accession>A0A4U8YMC0</accession>